<proteinExistence type="predicted"/>
<protein>
    <submittedName>
        <fullName evidence="2">Uncharacterized protein</fullName>
    </submittedName>
</protein>
<feature type="compositionally biased region" description="Basic and acidic residues" evidence="1">
    <location>
        <begin position="48"/>
        <end position="61"/>
    </location>
</feature>
<name>A0A7C1J8C0_9THEO</name>
<evidence type="ECO:0000313" key="2">
    <source>
        <dbReference type="EMBL" id="HDW51654.1"/>
    </source>
</evidence>
<dbReference type="EMBL" id="DSMV01000171">
    <property type="protein sequence ID" value="HDW51654.1"/>
    <property type="molecule type" value="Genomic_DNA"/>
</dbReference>
<reference evidence="2" key="1">
    <citation type="journal article" date="2020" name="mSystems">
        <title>Genome- and Community-Level Interaction Insights into Carbon Utilization and Element Cycling Functions of Hydrothermarchaeota in Hydrothermal Sediment.</title>
        <authorList>
            <person name="Zhou Z."/>
            <person name="Liu Y."/>
            <person name="Xu W."/>
            <person name="Pan J."/>
            <person name="Luo Z.H."/>
            <person name="Li M."/>
        </authorList>
    </citation>
    <scope>NUCLEOTIDE SEQUENCE [LARGE SCALE GENOMIC DNA]</scope>
    <source>
        <strain evidence="2">SpSt-301</strain>
    </source>
</reference>
<gene>
    <name evidence="2" type="ORF">ENQ35_02820</name>
</gene>
<evidence type="ECO:0000256" key="1">
    <source>
        <dbReference type="SAM" id="MobiDB-lite"/>
    </source>
</evidence>
<comment type="caution">
    <text evidence="2">The sequence shown here is derived from an EMBL/GenBank/DDBJ whole genome shotgun (WGS) entry which is preliminary data.</text>
</comment>
<accession>A0A7C1J8C0</accession>
<dbReference type="AlphaFoldDB" id="A0A7C1J8C0"/>
<feature type="region of interest" description="Disordered" evidence="1">
    <location>
        <begin position="48"/>
        <end position="117"/>
    </location>
</feature>
<feature type="compositionally biased region" description="Polar residues" evidence="1">
    <location>
        <begin position="88"/>
        <end position="109"/>
    </location>
</feature>
<sequence length="174" mass="19268">MIVTQDMAYITGNKKLASPNIESKRTSARGDTKMPHYWHQLFGFFTIEPRRGRPEKSREEKVPEDDSPEDDKKSPPVKNAGAGDGLPPNTTIVSSNLPAFAAETSSSAKPQPPLPGGEFELLVPGIFRFRSPRATVPDAGHEPPQLAHFSFPAPSRAFEKTNRVRDGLPVYRFR</sequence>
<organism evidence="2">
    <name type="scientific">Ammonifex degensii</name>
    <dbReference type="NCBI Taxonomy" id="42838"/>
    <lineage>
        <taxon>Bacteria</taxon>
        <taxon>Bacillati</taxon>
        <taxon>Bacillota</taxon>
        <taxon>Clostridia</taxon>
        <taxon>Thermoanaerobacterales</taxon>
        <taxon>Thermoanaerobacteraceae</taxon>
        <taxon>Ammonifex</taxon>
    </lineage>
</organism>